<evidence type="ECO:0000313" key="2">
    <source>
        <dbReference type="Proteomes" id="UP000194161"/>
    </source>
</evidence>
<dbReference type="STRING" id="463040.CAL15_05795"/>
<gene>
    <name evidence="1" type="ORF">CAL15_05795</name>
</gene>
<dbReference type="Pfam" id="PF11390">
    <property type="entry name" value="FdsD"/>
    <property type="match status" value="1"/>
</dbReference>
<reference evidence="1 2" key="1">
    <citation type="submission" date="2017-05" db="EMBL/GenBank/DDBJ databases">
        <title>Complete and WGS of Bordetella genogroups.</title>
        <authorList>
            <person name="Spilker T."/>
            <person name="LiPuma J."/>
        </authorList>
    </citation>
    <scope>NUCLEOTIDE SEQUENCE [LARGE SCALE GENOMIC DNA]</scope>
    <source>
        <strain evidence="1 2">AU7206</strain>
    </source>
</reference>
<dbReference type="RefSeq" id="WP_086077714.1">
    <property type="nucleotide sequence ID" value="NZ_CP021111.1"/>
</dbReference>
<dbReference type="Proteomes" id="UP000194161">
    <property type="component" value="Chromosome"/>
</dbReference>
<evidence type="ECO:0000313" key="1">
    <source>
        <dbReference type="EMBL" id="ARP93943.1"/>
    </source>
</evidence>
<sequence length="86" mass="9660">MEIGNLIRMANRIGDFFAAMPDRDEAAEGVANHIQKFWEPRMRIELLDFLAEHPDGDAGTHQLHPLVLATVTAQRERLTPAARRAA</sequence>
<proteinExistence type="predicted"/>
<dbReference type="AlphaFoldDB" id="A0A1W6Z981"/>
<dbReference type="OrthoDB" id="8527650at2"/>
<dbReference type="EMBL" id="CP021111">
    <property type="protein sequence ID" value="ARP93943.1"/>
    <property type="molecule type" value="Genomic_DNA"/>
</dbReference>
<protein>
    <submittedName>
        <fullName evidence="1">Formate dehydrogenase</fullName>
    </submittedName>
</protein>
<name>A0A1W6Z981_9BORD</name>
<keyword evidence="2" id="KW-1185">Reference proteome</keyword>
<dbReference type="InterPro" id="IPR021074">
    <property type="entry name" value="Formate_DH_dsu"/>
</dbReference>
<accession>A0A1W6Z981</accession>
<dbReference type="KEGG" id="bgm:CAL15_05795"/>
<organism evidence="1 2">
    <name type="scientific">Bordetella genomosp. 13</name>
    <dbReference type="NCBI Taxonomy" id="463040"/>
    <lineage>
        <taxon>Bacteria</taxon>
        <taxon>Pseudomonadati</taxon>
        <taxon>Pseudomonadota</taxon>
        <taxon>Betaproteobacteria</taxon>
        <taxon>Burkholderiales</taxon>
        <taxon>Alcaligenaceae</taxon>
        <taxon>Bordetella</taxon>
    </lineage>
</organism>